<reference evidence="5 6" key="1">
    <citation type="submission" date="2022-12" db="EMBL/GenBank/DDBJ databases">
        <title>Chromosome-scale assembly of the Ensete ventricosum genome.</title>
        <authorList>
            <person name="Dussert Y."/>
            <person name="Stocks J."/>
            <person name="Wendawek A."/>
            <person name="Woldeyes F."/>
            <person name="Nichols R.A."/>
            <person name="Borrell J.S."/>
        </authorList>
    </citation>
    <scope>NUCLEOTIDE SEQUENCE [LARGE SCALE GENOMIC DNA]</scope>
    <source>
        <strain evidence="6">cv. Maze</strain>
        <tissue evidence="5">Seeds</tissue>
    </source>
</reference>
<proteinExistence type="predicted"/>
<dbReference type="Gene3D" id="1.20.245.10">
    <property type="entry name" value="Lipoxygenase-1, Domain 5"/>
    <property type="match status" value="1"/>
</dbReference>
<evidence type="ECO:0000259" key="4">
    <source>
        <dbReference type="PROSITE" id="PS51393"/>
    </source>
</evidence>
<keyword evidence="2" id="KW-0223">Dioxygenase</keyword>
<feature type="domain" description="Lipoxygenase" evidence="4">
    <location>
        <begin position="1"/>
        <end position="131"/>
    </location>
</feature>
<dbReference type="EMBL" id="JAQQAF010000009">
    <property type="protein sequence ID" value="KAJ8459609.1"/>
    <property type="molecule type" value="Genomic_DNA"/>
</dbReference>
<dbReference type="InterPro" id="IPR036226">
    <property type="entry name" value="LipOase_C_sf"/>
</dbReference>
<accession>A0AAV8PL10</accession>
<dbReference type="Pfam" id="PF00305">
    <property type="entry name" value="Lipoxygenase"/>
    <property type="match status" value="1"/>
</dbReference>
<dbReference type="AlphaFoldDB" id="A0AAV8PL10"/>
<evidence type="ECO:0000313" key="5">
    <source>
        <dbReference type="EMBL" id="KAJ8459609.1"/>
    </source>
</evidence>
<keyword evidence="3" id="KW-0560">Oxidoreductase</keyword>
<keyword evidence="1" id="KW-0479">Metal-binding</keyword>
<protein>
    <recommendedName>
        <fullName evidence="4">Lipoxygenase domain-containing protein</fullName>
    </recommendedName>
</protein>
<evidence type="ECO:0000313" key="6">
    <source>
        <dbReference type="Proteomes" id="UP001222027"/>
    </source>
</evidence>
<organism evidence="5 6">
    <name type="scientific">Ensete ventricosum</name>
    <name type="common">Abyssinian banana</name>
    <name type="synonym">Musa ensete</name>
    <dbReference type="NCBI Taxonomy" id="4639"/>
    <lineage>
        <taxon>Eukaryota</taxon>
        <taxon>Viridiplantae</taxon>
        <taxon>Streptophyta</taxon>
        <taxon>Embryophyta</taxon>
        <taxon>Tracheophyta</taxon>
        <taxon>Spermatophyta</taxon>
        <taxon>Magnoliopsida</taxon>
        <taxon>Liliopsida</taxon>
        <taxon>Zingiberales</taxon>
        <taxon>Musaceae</taxon>
        <taxon>Ensete</taxon>
    </lineage>
</organism>
<gene>
    <name evidence="5" type="ORF">OPV22_032535</name>
</gene>
<dbReference type="SUPFAM" id="SSF48484">
    <property type="entry name" value="Lipoxigenase"/>
    <property type="match status" value="1"/>
</dbReference>
<dbReference type="GO" id="GO:0046872">
    <property type="term" value="F:metal ion binding"/>
    <property type="evidence" value="ECO:0007669"/>
    <property type="project" value="UniProtKB-KW"/>
</dbReference>
<dbReference type="InterPro" id="IPR013819">
    <property type="entry name" value="LipOase_C"/>
</dbReference>
<sequence length="131" mass="15424">MIEMWVTEYYAIYYPHDAVLQADVELQPWWKEVWEVGHDDKKDEAWWLQMQMVSELTQACTTIIFVASALYVAVNFEQYPYVGYLPNRPTISRRFMPAPGTSEYEELKAHPDKVFLRTIMSQLQTILGVLL</sequence>
<comment type="caution">
    <text evidence="5">The sequence shown here is derived from an EMBL/GenBank/DDBJ whole genome shotgun (WGS) entry which is preliminary data.</text>
</comment>
<dbReference type="GO" id="GO:0034440">
    <property type="term" value="P:lipid oxidation"/>
    <property type="evidence" value="ECO:0007669"/>
    <property type="project" value="InterPro"/>
</dbReference>
<evidence type="ECO:0000256" key="1">
    <source>
        <dbReference type="ARBA" id="ARBA00022723"/>
    </source>
</evidence>
<keyword evidence="6" id="KW-1185">Reference proteome</keyword>
<dbReference type="GO" id="GO:0016702">
    <property type="term" value="F:oxidoreductase activity, acting on single donors with incorporation of molecular oxygen, incorporation of two atoms of oxygen"/>
    <property type="evidence" value="ECO:0007669"/>
    <property type="project" value="InterPro"/>
</dbReference>
<evidence type="ECO:0000256" key="3">
    <source>
        <dbReference type="ARBA" id="ARBA00023002"/>
    </source>
</evidence>
<dbReference type="PANTHER" id="PTHR11771">
    <property type="entry name" value="LIPOXYGENASE"/>
    <property type="match status" value="1"/>
</dbReference>
<dbReference type="InterPro" id="IPR000907">
    <property type="entry name" value="LipOase"/>
</dbReference>
<evidence type="ECO:0000256" key="2">
    <source>
        <dbReference type="ARBA" id="ARBA00022964"/>
    </source>
</evidence>
<dbReference type="Proteomes" id="UP001222027">
    <property type="component" value="Unassembled WGS sequence"/>
</dbReference>
<dbReference type="PROSITE" id="PS51393">
    <property type="entry name" value="LIPOXYGENASE_3"/>
    <property type="match status" value="1"/>
</dbReference>
<name>A0AAV8PL10_ENSVE</name>